<dbReference type="InterPro" id="IPR004146">
    <property type="entry name" value="DC1"/>
</dbReference>
<feature type="domain" description="DC1" evidence="2">
    <location>
        <begin position="185"/>
        <end position="234"/>
    </location>
</feature>
<dbReference type="InterPro" id="IPR046349">
    <property type="entry name" value="C1-like_sf"/>
</dbReference>
<gene>
    <name evidence="4" type="ORF">BOLC6T38674H</name>
</gene>
<evidence type="ECO:0000259" key="2">
    <source>
        <dbReference type="Pfam" id="PF03107"/>
    </source>
</evidence>
<dbReference type="PANTHER" id="PTHR32410">
    <property type="entry name" value="CYSTEINE/HISTIDINE-RICH C1 DOMAIN FAMILY PROTEIN"/>
    <property type="match status" value="1"/>
</dbReference>
<evidence type="ECO:0000256" key="1">
    <source>
        <dbReference type="ARBA" id="ARBA00022737"/>
    </source>
</evidence>
<keyword evidence="1" id="KW-0677">Repeat</keyword>
<sequence length="477" mass="55273">MISVGGFREGEINGKPFHIFNFLSQTDTPTSSSEAAIDSGDDEDFPPFQPLFVLTFYRWMFSLNPYFFNKRSGDKQFRFLIGSSVYHHTYCVYHPYVIRISRHHHRVSFTSSPPSKKLICGVCRRKVDSSYGAYACNKCDDYFVHTKCALRKDLWDGKELEGIPEEPEMVVEPLERFSDGVILHFSHDHRLKLEISGAYDEEKFCQACSLPIYEGSSYYSCMDQCDFILHEACAKAPFQKQHAIHAHSLTLKKVGNIQVSGGRGHFYCWACGRLRTGFVYEDPNSRFHLDLRRASVAEPFQYEGHEHPLFLALIPEEEESAICQICQEEGEEDNNGDHQKPKLLTCIECKYIICFKCATLPYKARYKYDNHFLIFRKKEEGNDHHGWCDICESKIIFSRKGGFYSCDDYCSTTVHVDCLLGKYPYMKPGQIRYWGRDVVILRNKTMSRPLCHGTEHRCQDKVVLKKENMTFCSLRCL</sequence>
<protein>
    <recommendedName>
        <fullName evidence="5">Phorbol-ester/DAG-type domain-containing protein</fullName>
    </recommendedName>
</protein>
<dbReference type="InterPro" id="IPR053192">
    <property type="entry name" value="Vacuole_Formation_Reg"/>
</dbReference>
<feature type="domain" description="DC1" evidence="2">
    <location>
        <begin position="102"/>
        <end position="149"/>
    </location>
</feature>
<dbReference type="Gene3D" id="3.30.40.10">
    <property type="entry name" value="Zinc/RING finger domain, C3HC4 (zinc finger)"/>
    <property type="match status" value="1"/>
</dbReference>
<dbReference type="Pfam" id="PF03107">
    <property type="entry name" value="C1_2"/>
    <property type="match status" value="3"/>
</dbReference>
<dbReference type="Pfam" id="PF22926">
    <property type="entry name" value="C1-like_CT"/>
    <property type="match status" value="1"/>
</dbReference>
<feature type="domain" description="DC1-like C-terminal" evidence="3">
    <location>
        <begin position="439"/>
        <end position="477"/>
    </location>
</feature>
<reference evidence="4" key="1">
    <citation type="submission" date="2018-11" db="EMBL/GenBank/DDBJ databases">
        <authorList>
            <consortium name="Genoscope - CEA"/>
            <person name="William W."/>
        </authorList>
    </citation>
    <scope>NUCLEOTIDE SEQUENCE</scope>
</reference>
<name>A0A3P6GUV9_BRAOL</name>
<evidence type="ECO:0000259" key="3">
    <source>
        <dbReference type="Pfam" id="PF22926"/>
    </source>
</evidence>
<accession>A0A3P6GUV9</accession>
<evidence type="ECO:0008006" key="5">
    <source>
        <dbReference type="Google" id="ProtNLM"/>
    </source>
</evidence>
<feature type="domain" description="DC1" evidence="2">
    <location>
        <begin position="368"/>
        <end position="418"/>
    </location>
</feature>
<proteinExistence type="predicted"/>
<dbReference type="InterPro" id="IPR013083">
    <property type="entry name" value="Znf_RING/FYVE/PHD"/>
</dbReference>
<dbReference type="EMBL" id="LR031880">
    <property type="protein sequence ID" value="VDD63221.1"/>
    <property type="molecule type" value="Genomic_DNA"/>
</dbReference>
<dbReference type="SUPFAM" id="SSF57889">
    <property type="entry name" value="Cysteine-rich domain"/>
    <property type="match status" value="3"/>
</dbReference>
<dbReference type="PANTHER" id="PTHR32410:SF153">
    <property type="entry name" value="CHP-RICH ZINC FINGER PROTEIN-LIKE-RELATED"/>
    <property type="match status" value="1"/>
</dbReference>
<evidence type="ECO:0000313" key="4">
    <source>
        <dbReference type="EMBL" id="VDD63221.1"/>
    </source>
</evidence>
<organism evidence="4">
    <name type="scientific">Brassica oleracea</name>
    <name type="common">Wild cabbage</name>
    <dbReference type="NCBI Taxonomy" id="3712"/>
    <lineage>
        <taxon>Eukaryota</taxon>
        <taxon>Viridiplantae</taxon>
        <taxon>Streptophyta</taxon>
        <taxon>Embryophyta</taxon>
        <taxon>Tracheophyta</taxon>
        <taxon>Spermatophyta</taxon>
        <taxon>Magnoliopsida</taxon>
        <taxon>eudicotyledons</taxon>
        <taxon>Gunneridae</taxon>
        <taxon>Pentapetalae</taxon>
        <taxon>rosids</taxon>
        <taxon>malvids</taxon>
        <taxon>Brassicales</taxon>
        <taxon>Brassicaceae</taxon>
        <taxon>Brassiceae</taxon>
        <taxon>Brassica</taxon>
    </lineage>
</organism>
<dbReference type="AlphaFoldDB" id="A0A3P6GUV9"/>
<dbReference type="InterPro" id="IPR054483">
    <property type="entry name" value="DC1-like_CT"/>
</dbReference>